<organism evidence="5 6">
    <name type="scientific">Anabas testudineus</name>
    <name type="common">Climbing perch</name>
    <name type="synonym">Anthias testudineus</name>
    <dbReference type="NCBI Taxonomy" id="64144"/>
    <lineage>
        <taxon>Eukaryota</taxon>
        <taxon>Metazoa</taxon>
        <taxon>Chordata</taxon>
        <taxon>Craniata</taxon>
        <taxon>Vertebrata</taxon>
        <taxon>Euteleostomi</taxon>
        <taxon>Actinopterygii</taxon>
        <taxon>Neopterygii</taxon>
        <taxon>Teleostei</taxon>
        <taxon>Neoteleostei</taxon>
        <taxon>Acanthomorphata</taxon>
        <taxon>Anabantaria</taxon>
        <taxon>Anabantiformes</taxon>
        <taxon>Anabantoidei</taxon>
        <taxon>Anabantidae</taxon>
        <taxon>Anabas</taxon>
    </lineage>
</organism>
<dbReference type="InterPro" id="IPR011161">
    <property type="entry name" value="MHC_I-like_Ag-recog"/>
</dbReference>
<proteinExistence type="predicted"/>
<protein>
    <recommendedName>
        <fullName evidence="4">Ig-like domain-containing protein</fullName>
    </recommendedName>
</protein>
<feature type="transmembrane region" description="Helical" evidence="2">
    <location>
        <begin position="316"/>
        <end position="337"/>
    </location>
</feature>
<reference evidence="5" key="2">
    <citation type="submission" date="2025-08" db="UniProtKB">
        <authorList>
            <consortium name="Ensembl"/>
        </authorList>
    </citation>
    <scope>IDENTIFICATION</scope>
</reference>
<dbReference type="Pfam" id="PF07654">
    <property type="entry name" value="C1-set"/>
    <property type="match status" value="1"/>
</dbReference>
<dbReference type="GeneTree" id="ENSGT01120000271828"/>
<feature type="chain" id="PRO_5043467751" description="Ig-like domain-containing protein" evidence="3">
    <location>
        <begin position="17"/>
        <end position="364"/>
    </location>
</feature>
<evidence type="ECO:0000313" key="5">
    <source>
        <dbReference type="Ensembl" id="ENSATEP00000073676.1"/>
    </source>
</evidence>
<dbReference type="PANTHER" id="PTHR16675:SF237">
    <property type="entry name" value="MHC CLASS I ANTIGEN TRANSCRIPT VARIANT 1-RELATED"/>
    <property type="match status" value="1"/>
</dbReference>
<keyword evidence="2" id="KW-1133">Transmembrane helix</keyword>
<dbReference type="PROSITE" id="PS50835">
    <property type="entry name" value="IG_LIKE"/>
    <property type="match status" value="1"/>
</dbReference>
<dbReference type="InterPro" id="IPR003597">
    <property type="entry name" value="Ig_C1-set"/>
</dbReference>
<dbReference type="SUPFAM" id="SSF48726">
    <property type="entry name" value="Immunoglobulin"/>
    <property type="match status" value="1"/>
</dbReference>
<dbReference type="AlphaFoldDB" id="A0AAQ6IFZ0"/>
<sequence>MKTLFLLILSCHTASAAIHSLMFLSTGLFEDQTFPEFVRVALVDGVEVIYCDSEIRRAEPKQDWMKDLMEADPQHTDWYFNECLTNHSLFNSTDFMQTEGVHIFQERTGCEWDDETHRANGVLQFGLNGEDIAQFDFRTQTWSGANQQSVLMKRKLEDSVRSFEVWNHFTQDCTESLKKYLTYRRSFLLRTDLPSVSLLQKTPSSPVSCHATGFYPDRASMSWRKDGEEIHEDVDHGEILPNHDGTFQMRVDLNISSVKPEDWSRYDCVFQFSGAENIIIAKLDKAVIRTNWGLLDTVNITSARIQGVRVRISSPLLPAFIPFIIILFCTNLFYCICKNAEGKGTCLYLILTLIDGSAFKIKRP</sequence>
<keyword evidence="3" id="KW-0732">Signal</keyword>
<dbReference type="PANTHER" id="PTHR16675">
    <property type="entry name" value="MHC CLASS I-RELATED"/>
    <property type="match status" value="1"/>
</dbReference>
<dbReference type="InterPro" id="IPR013783">
    <property type="entry name" value="Ig-like_fold"/>
</dbReference>
<dbReference type="InterPro" id="IPR007110">
    <property type="entry name" value="Ig-like_dom"/>
</dbReference>
<accession>A0AAQ6IFZ0</accession>
<keyword evidence="2" id="KW-0472">Membrane</keyword>
<dbReference type="Gene3D" id="2.60.40.10">
    <property type="entry name" value="Immunoglobulins"/>
    <property type="match status" value="1"/>
</dbReference>
<dbReference type="InterPro" id="IPR037055">
    <property type="entry name" value="MHC_I-like_Ag-recog_sf"/>
</dbReference>
<evidence type="ECO:0000313" key="6">
    <source>
        <dbReference type="Proteomes" id="UP000265040"/>
    </source>
</evidence>
<evidence type="ECO:0000256" key="1">
    <source>
        <dbReference type="ARBA" id="ARBA00023180"/>
    </source>
</evidence>
<keyword evidence="1" id="KW-0325">Glycoprotein</keyword>
<reference evidence="5" key="3">
    <citation type="submission" date="2025-09" db="UniProtKB">
        <authorList>
            <consortium name="Ensembl"/>
        </authorList>
    </citation>
    <scope>IDENTIFICATION</scope>
</reference>
<dbReference type="SUPFAM" id="SSF54452">
    <property type="entry name" value="MHC antigen-recognition domain"/>
    <property type="match status" value="1"/>
</dbReference>
<feature type="domain" description="Ig-like" evidence="4">
    <location>
        <begin position="194"/>
        <end position="268"/>
    </location>
</feature>
<name>A0AAQ6IFZ0_ANATE</name>
<dbReference type="Proteomes" id="UP000265040">
    <property type="component" value="Chromosome 11"/>
</dbReference>
<keyword evidence="6" id="KW-1185">Reference proteome</keyword>
<dbReference type="CDD" id="cd07698">
    <property type="entry name" value="IgC1_MHC_I_alpha3"/>
    <property type="match status" value="1"/>
</dbReference>
<evidence type="ECO:0000256" key="2">
    <source>
        <dbReference type="SAM" id="Phobius"/>
    </source>
</evidence>
<dbReference type="GO" id="GO:0009897">
    <property type="term" value="C:external side of plasma membrane"/>
    <property type="evidence" value="ECO:0007669"/>
    <property type="project" value="TreeGrafter"/>
</dbReference>
<dbReference type="InterPro" id="IPR050208">
    <property type="entry name" value="MHC_class-I_related"/>
</dbReference>
<dbReference type="GO" id="GO:0005615">
    <property type="term" value="C:extracellular space"/>
    <property type="evidence" value="ECO:0007669"/>
    <property type="project" value="TreeGrafter"/>
</dbReference>
<evidence type="ECO:0000259" key="4">
    <source>
        <dbReference type="PROSITE" id="PS50835"/>
    </source>
</evidence>
<dbReference type="Gene3D" id="3.30.500.10">
    <property type="entry name" value="MHC class I-like antigen recognition-like"/>
    <property type="match status" value="1"/>
</dbReference>
<dbReference type="GO" id="GO:0006955">
    <property type="term" value="P:immune response"/>
    <property type="evidence" value="ECO:0007669"/>
    <property type="project" value="TreeGrafter"/>
</dbReference>
<dbReference type="Pfam" id="PF00129">
    <property type="entry name" value="MHC_I"/>
    <property type="match status" value="1"/>
</dbReference>
<feature type="signal peptide" evidence="3">
    <location>
        <begin position="1"/>
        <end position="16"/>
    </location>
</feature>
<dbReference type="SMART" id="SM00407">
    <property type="entry name" value="IGc1"/>
    <property type="match status" value="1"/>
</dbReference>
<dbReference type="InterPro" id="IPR011162">
    <property type="entry name" value="MHC_I/II-like_Ag-recog"/>
</dbReference>
<dbReference type="InterPro" id="IPR036179">
    <property type="entry name" value="Ig-like_dom_sf"/>
</dbReference>
<dbReference type="FunFam" id="2.60.40.10:FF:000943">
    <property type="entry name" value="Classical MHC class I molecule, alpha-chain"/>
    <property type="match status" value="1"/>
</dbReference>
<dbReference type="Ensembl" id="ENSATET00000073550.1">
    <property type="protein sequence ID" value="ENSATEP00000073676.1"/>
    <property type="gene ID" value="ENSATEG00000017708.3"/>
</dbReference>
<keyword evidence="2" id="KW-0812">Transmembrane</keyword>
<reference evidence="5 6" key="1">
    <citation type="submission" date="2021-04" db="EMBL/GenBank/DDBJ databases">
        <authorList>
            <consortium name="Wellcome Sanger Institute Data Sharing"/>
        </authorList>
    </citation>
    <scope>NUCLEOTIDE SEQUENCE [LARGE SCALE GENOMIC DNA]</scope>
</reference>
<evidence type="ECO:0000256" key="3">
    <source>
        <dbReference type="SAM" id="SignalP"/>
    </source>
</evidence>